<keyword evidence="2" id="KW-1185">Reference proteome</keyword>
<dbReference type="EMBL" id="ML734944">
    <property type="protein sequence ID" value="KAB8209970.1"/>
    <property type="molecule type" value="Genomic_DNA"/>
</dbReference>
<dbReference type="VEuPathDB" id="FungiDB:BDV34DRAFT_187653"/>
<evidence type="ECO:0000313" key="1">
    <source>
        <dbReference type="EMBL" id="KAB8209970.1"/>
    </source>
</evidence>
<reference evidence="1 2" key="1">
    <citation type="submission" date="2019-04" db="EMBL/GenBank/DDBJ databases">
        <title>Fungal friends and foes A comparative genomics study of 23 Aspergillus species from section Flavi.</title>
        <authorList>
            <consortium name="DOE Joint Genome Institute"/>
            <person name="Kjaerbolling I."/>
            <person name="Vesth T.C."/>
            <person name="Frisvad J.C."/>
            <person name="Nybo J.L."/>
            <person name="Theobald S."/>
            <person name="Kildgaard S."/>
            <person name="Petersen T.I."/>
            <person name="Kuo A."/>
            <person name="Sato A."/>
            <person name="Lyhne E.K."/>
            <person name="Kogle M.E."/>
            <person name="Wiebenga A."/>
            <person name="Kun R.S."/>
            <person name="Lubbers R.J."/>
            <person name="Makela M.R."/>
            <person name="Barry K."/>
            <person name="Chovatia M."/>
            <person name="Clum A."/>
            <person name="Daum C."/>
            <person name="Haridas S."/>
            <person name="He G."/>
            <person name="LaButti K."/>
            <person name="Lipzen A."/>
            <person name="Mondo S."/>
            <person name="Pangilinan J."/>
            <person name="Riley R."/>
            <person name="Salamov A."/>
            <person name="Simmons B.A."/>
            <person name="Magnuson J.K."/>
            <person name="Henrissat B."/>
            <person name="Mortensen U.H."/>
            <person name="Larsen T.O."/>
            <person name="De vries R.P."/>
            <person name="Grigoriev I.V."/>
            <person name="Machida M."/>
            <person name="Baker S.E."/>
            <person name="Andersen M.R."/>
        </authorList>
    </citation>
    <scope>NUCLEOTIDE SEQUENCE [LARGE SCALE GENOMIC DNA]</scope>
    <source>
        <strain evidence="1 2">CBS 117618</strain>
    </source>
</reference>
<dbReference type="AlphaFoldDB" id="A0A5N6E0R1"/>
<name>A0A5N6E0R1_ASPPA</name>
<organism evidence="1 2">
    <name type="scientific">Aspergillus parasiticus</name>
    <dbReference type="NCBI Taxonomy" id="5067"/>
    <lineage>
        <taxon>Eukaryota</taxon>
        <taxon>Fungi</taxon>
        <taxon>Dikarya</taxon>
        <taxon>Ascomycota</taxon>
        <taxon>Pezizomycotina</taxon>
        <taxon>Eurotiomycetes</taxon>
        <taxon>Eurotiomycetidae</taxon>
        <taxon>Eurotiales</taxon>
        <taxon>Aspergillaceae</taxon>
        <taxon>Aspergillus</taxon>
        <taxon>Aspergillus subgen. Circumdati</taxon>
    </lineage>
</organism>
<evidence type="ECO:0000313" key="2">
    <source>
        <dbReference type="Proteomes" id="UP000326532"/>
    </source>
</evidence>
<sequence>MKASPTSRMFSECEASKRLRVLILIFIVCASHRALGSLNTSGVDHSIIVKNLNPQS</sequence>
<protein>
    <submittedName>
        <fullName evidence="1">Uncharacterized protein</fullName>
    </submittedName>
</protein>
<dbReference type="Proteomes" id="UP000326532">
    <property type="component" value="Unassembled WGS sequence"/>
</dbReference>
<accession>A0A5N6E0R1</accession>
<gene>
    <name evidence="1" type="ORF">BDV34DRAFT_187653</name>
</gene>
<proteinExistence type="predicted"/>